<evidence type="ECO:0000313" key="1">
    <source>
        <dbReference type="EMBL" id="KAG0424442.1"/>
    </source>
</evidence>
<dbReference type="Proteomes" id="UP000805193">
    <property type="component" value="Unassembled WGS sequence"/>
</dbReference>
<name>A0AC60PU19_IXOPE</name>
<dbReference type="EMBL" id="JABSTQ010009975">
    <property type="protein sequence ID" value="KAG0424442.1"/>
    <property type="molecule type" value="Genomic_DNA"/>
</dbReference>
<proteinExistence type="predicted"/>
<reference evidence="1 2" key="1">
    <citation type="journal article" date="2020" name="Cell">
        <title>Large-Scale Comparative Analyses of Tick Genomes Elucidate Their Genetic Diversity and Vector Capacities.</title>
        <authorList>
            <consortium name="Tick Genome and Microbiome Consortium (TIGMIC)"/>
            <person name="Jia N."/>
            <person name="Wang J."/>
            <person name="Shi W."/>
            <person name="Du L."/>
            <person name="Sun Y."/>
            <person name="Zhan W."/>
            <person name="Jiang J.F."/>
            <person name="Wang Q."/>
            <person name="Zhang B."/>
            <person name="Ji P."/>
            <person name="Bell-Sakyi L."/>
            <person name="Cui X.M."/>
            <person name="Yuan T.T."/>
            <person name="Jiang B.G."/>
            <person name="Yang W.F."/>
            <person name="Lam T.T."/>
            <person name="Chang Q.C."/>
            <person name="Ding S.J."/>
            <person name="Wang X.J."/>
            <person name="Zhu J.G."/>
            <person name="Ruan X.D."/>
            <person name="Zhao L."/>
            <person name="Wei J.T."/>
            <person name="Ye R.Z."/>
            <person name="Que T.C."/>
            <person name="Du C.H."/>
            <person name="Zhou Y.H."/>
            <person name="Cheng J.X."/>
            <person name="Dai P.F."/>
            <person name="Guo W.B."/>
            <person name="Han X.H."/>
            <person name="Huang E.J."/>
            <person name="Li L.F."/>
            <person name="Wei W."/>
            <person name="Gao Y.C."/>
            <person name="Liu J.Z."/>
            <person name="Shao H.Z."/>
            <person name="Wang X."/>
            <person name="Wang C.C."/>
            <person name="Yang T.C."/>
            <person name="Huo Q.B."/>
            <person name="Li W."/>
            <person name="Chen H.Y."/>
            <person name="Chen S.E."/>
            <person name="Zhou L.G."/>
            <person name="Ni X.B."/>
            <person name="Tian J.H."/>
            <person name="Sheng Y."/>
            <person name="Liu T."/>
            <person name="Pan Y.S."/>
            <person name="Xia L.Y."/>
            <person name="Li J."/>
            <person name="Zhao F."/>
            <person name="Cao W.C."/>
        </authorList>
    </citation>
    <scope>NUCLEOTIDE SEQUENCE [LARGE SCALE GENOMIC DNA]</scope>
    <source>
        <strain evidence="1">Iper-2018</strain>
    </source>
</reference>
<protein>
    <submittedName>
        <fullName evidence="1">Uncharacterized protein</fullName>
    </submittedName>
</protein>
<evidence type="ECO:0000313" key="2">
    <source>
        <dbReference type="Proteomes" id="UP000805193"/>
    </source>
</evidence>
<accession>A0AC60PU19</accession>
<organism evidence="1 2">
    <name type="scientific">Ixodes persulcatus</name>
    <name type="common">Taiga tick</name>
    <dbReference type="NCBI Taxonomy" id="34615"/>
    <lineage>
        <taxon>Eukaryota</taxon>
        <taxon>Metazoa</taxon>
        <taxon>Ecdysozoa</taxon>
        <taxon>Arthropoda</taxon>
        <taxon>Chelicerata</taxon>
        <taxon>Arachnida</taxon>
        <taxon>Acari</taxon>
        <taxon>Parasitiformes</taxon>
        <taxon>Ixodida</taxon>
        <taxon>Ixodoidea</taxon>
        <taxon>Ixodidae</taxon>
        <taxon>Ixodinae</taxon>
        <taxon>Ixodes</taxon>
    </lineage>
</organism>
<sequence>MCVKAGSAVSSPRKIIRGVPQGSVVSPLLFALAIASLPAAARVGEEPACPISMAVYADDVALWSTAPSYRRQRMVCALQRALTNTVYRLHQLGLTISAEKTIALSYAPRRPSKFMPTLRIGDTPVKLAKMATYLGVTLDSRLSWGPAMREVLQKMRTHTNILRMLGGTTWGTSSHMMLQLYRGLILARPLYALPFATLSANQLKNLEQAQRVALRICLGVPRTASSRHTLTESRINSVENIMQERALGHLTRMSNCDSTITLLMRIAERTESRLGAHLCTLGDIAGTPGPLVPLPELHKEPHPLRISLHIPGLRTKKNVAVVVARQLTEDHLVTQYDGWTRVYTDGSVDPSGGTATAAAFFQAAAVGTSERLAHQASSTTAELAAIRLALWGIRTGCTQALRWVILSDSRSALELLSRLERATPLARSIAQDALLVRRAIALQHPDPVVVAGAFPARIPRGFDRQTAAVLHRLRTGSAFTPAWISRFRLDVDPICQTCEETADAEHLLLQCTDHEEERTNLRDAFSHLGLPSSNLEELLRPRASRATTDKALKSVVSFLRSTELLEIL</sequence>
<comment type="caution">
    <text evidence="1">The sequence shown here is derived from an EMBL/GenBank/DDBJ whole genome shotgun (WGS) entry which is preliminary data.</text>
</comment>
<gene>
    <name evidence="1" type="ORF">HPB47_028379</name>
</gene>
<keyword evidence="2" id="KW-1185">Reference proteome</keyword>